<dbReference type="Pfam" id="PF05175">
    <property type="entry name" value="MTS"/>
    <property type="match status" value="1"/>
</dbReference>
<name>A0A3N2AVY8_9MICO</name>
<dbReference type="GO" id="GO:0003676">
    <property type="term" value="F:nucleic acid binding"/>
    <property type="evidence" value="ECO:0007669"/>
    <property type="project" value="InterPro"/>
</dbReference>
<dbReference type="GO" id="GO:0032259">
    <property type="term" value="P:methylation"/>
    <property type="evidence" value="ECO:0007669"/>
    <property type="project" value="UniProtKB-KW"/>
</dbReference>
<dbReference type="OrthoDB" id="129465at2"/>
<dbReference type="InterPro" id="IPR055487">
    <property type="entry name" value="DUF7059"/>
</dbReference>
<dbReference type="InterPro" id="IPR052190">
    <property type="entry name" value="Euk-Arch_PrmC-MTase"/>
</dbReference>
<evidence type="ECO:0000259" key="7">
    <source>
        <dbReference type="Pfam" id="PF25004"/>
    </source>
</evidence>
<dbReference type="InterPro" id="IPR007848">
    <property type="entry name" value="Small_mtfrase_dom"/>
</dbReference>
<dbReference type="SUPFAM" id="SSF53335">
    <property type="entry name" value="S-adenosyl-L-methionine-dependent methyltransferases"/>
    <property type="match status" value="1"/>
</dbReference>
<keyword evidence="3" id="KW-0808">Transferase</keyword>
<evidence type="ECO:0000256" key="3">
    <source>
        <dbReference type="ARBA" id="ARBA00022679"/>
    </source>
</evidence>
<dbReference type="PANTHER" id="PTHR45875:SF1">
    <property type="entry name" value="METHYLTRANSFERASE N6AMT1"/>
    <property type="match status" value="1"/>
</dbReference>
<dbReference type="InterPro" id="IPR029063">
    <property type="entry name" value="SAM-dependent_MTases_sf"/>
</dbReference>
<dbReference type="Pfam" id="PF23186">
    <property type="entry name" value="DUF7059"/>
    <property type="match status" value="1"/>
</dbReference>
<evidence type="ECO:0000259" key="6">
    <source>
        <dbReference type="Pfam" id="PF23186"/>
    </source>
</evidence>
<dbReference type="InterPro" id="IPR002052">
    <property type="entry name" value="DNA_methylase_N6_adenine_CS"/>
</dbReference>
<comment type="caution">
    <text evidence="8">The sequence shown here is derived from an EMBL/GenBank/DDBJ whole genome shotgun (WGS) entry which is preliminary data.</text>
</comment>
<dbReference type="GO" id="GO:0008276">
    <property type="term" value="F:protein methyltransferase activity"/>
    <property type="evidence" value="ECO:0007669"/>
    <property type="project" value="TreeGrafter"/>
</dbReference>
<keyword evidence="4" id="KW-0949">S-adenosyl-L-methionine</keyword>
<dbReference type="GO" id="GO:0008170">
    <property type="term" value="F:N-methyltransferase activity"/>
    <property type="evidence" value="ECO:0007669"/>
    <property type="project" value="UniProtKB-ARBA"/>
</dbReference>
<dbReference type="InterPro" id="IPR056684">
    <property type="entry name" value="DUF7782"/>
</dbReference>
<feature type="domain" description="Methyltransferase small" evidence="5">
    <location>
        <begin position="145"/>
        <end position="233"/>
    </location>
</feature>
<dbReference type="AlphaFoldDB" id="A0A3N2AVY8"/>
<dbReference type="Pfam" id="PF25004">
    <property type="entry name" value="DUF7782"/>
    <property type="match status" value="1"/>
</dbReference>
<evidence type="ECO:0000313" key="8">
    <source>
        <dbReference type="EMBL" id="ROR67120.1"/>
    </source>
</evidence>
<sequence length="500" mass="51784">MHAAIDALARDLAAAGLTSEGVRALVGDDADAALARMVAEPARRAALRRPGARSTLLQAFVLGDPVPEAAMAEALPAMGVDGALALGIVGRRAGRVPLVAPLVAIRPHAFRDALGKGEWWIASDLDELAGVAPLRPDHVLGVGGAARTLASLLPPLPVDRALDLGTGCGVIALHLRRLASRVVATDISERALWFTGLNARLNGVDGIETRLGSLFAPVAGERFDLIASNPPFVITPRAEGVPAYEYRDGGATGDGLMAAVVGGLAAHLAPGGDARLLGNWETVADEAGIDRVRAWAAGLDAWAIERESLDPVRYAELWLRDGGTLPRDEAHDALLDAWLDDFEARGVSAVGMGWLALRLPATGGASLDRFERLPQAIALEHAGAHLAAAFDAAAWLAGLDDGALALERLERAPDVTEAHHQLPGAAGPNVIELRQGGALGRTLSVDTALAALVGACDGELPVGVLIGAIAGLLEVDEPILAADLLPRVRELVLTGFLRAA</sequence>
<dbReference type="GO" id="GO:0008757">
    <property type="term" value="F:S-adenosylmethionine-dependent methyltransferase activity"/>
    <property type="evidence" value="ECO:0007669"/>
    <property type="project" value="TreeGrafter"/>
</dbReference>
<comment type="similarity">
    <text evidence="1">Belongs to the eukaryotic/archaeal PrmC-related family.</text>
</comment>
<dbReference type="Proteomes" id="UP000275456">
    <property type="component" value="Unassembled WGS sequence"/>
</dbReference>
<evidence type="ECO:0000256" key="4">
    <source>
        <dbReference type="ARBA" id="ARBA00022691"/>
    </source>
</evidence>
<feature type="domain" description="DUF7059" evidence="6">
    <location>
        <begin position="14"/>
        <end position="96"/>
    </location>
</feature>
<dbReference type="Gene3D" id="3.40.50.150">
    <property type="entry name" value="Vaccinia Virus protein VP39"/>
    <property type="match status" value="1"/>
</dbReference>
<keyword evidence="2 8" id="KW-0489">Methyltransferase</keyword>
<dbReference type="PROSITE" id="PS00092">
    <property type="entry name" value="N6_MTASE"/>
    <property type="match status" value="1"/>
</dbReference>
<dbReference type="GO" id="GO:0035657">
    <property type="term" value="C:eRF1 methyltransferase complex"/>
    <property type="evidence" value="ECO:0007669"/>
    <property type="project" value="TreeGrafter"/>
</dbReference>
<reference evidence="8 9" key="1">
    <citation type="submission" date="2018-11" db="EMBL/GenBank/DDBJ databases">
        <title>Sequencing the genomes of 1000 actinobacteria strains.</title>
        <authorList>
            <person name="Klenk H.-P."/>
        </authorList>
    </citation>
    <scope>NUCLEOTIDE SEQUENCE [LARGE SCALE GENOMIC DNA]</scope>
    <source>
        <strain evidence="8 9">DSM 9580</strain>
    </source>
</reference>
<evidence type="ECO:0000313" key="9">
    <source>
        <dbReference type="Proteomes" id="UP000275456"/>
    </source>
</evidence>
<accession>A0A3N2AVY8</accession>
<dbReference type="RefSeq" id="WP_123698023.1">
    <property type="nucleotide sequence ID" value="NZ_RKHJ01000001.1"/>
</dbReference>
<dbReference type="CDD" id="cd02440">
    <property type="entry name" value="AdoMet_MTases"/>
    <property type="match status" value="1"/>
</dbReference>
<keyword evidence="9" id="KW-1185">Reference proteome</keyword>
<dbReference type="PANTHER" id="PTHR45875">
    <property type="entry name" value="METHYLTRANSFERASE N6AMT1"/>
    <property type="match status" value="1"/>
</dbReference>
<dbReference type="EMBL" id="RKHJ01000001">
    <property type="protein sequence ID" value="ROR67120.1"/>
    <property type="molecule type" value="Genomic_DNA"/>
</dbReference>
<gene>
    <name evidence="8" type="ORF">EDD26_2523</name>
</gene>
<proteinExistence type="inferred from homology"/>
<protein>
    <submittedName>
        <fullName evidence="8">Methylase of polypeptide subunit release factors</fullName>
    </submittedName>
</protein>
<evidence type="ECO:0000256" key="1">
    <source>
        <dbReference type="ARBA" id="ARBA00006149"/>
    </source>
</evidence>
<organism evidence="8 9">
    <name type="scientific">Agrococcus jenensis</name>
    <dbReference type="NCBI Taxonomy" id="46353"/>
    <lineage>
        <taxon>Bacteria</taxon>
        <taxon>Bacillati</taxon>
        <taxon>Actinomycetota</taxon>
        <taxon>Actinomycetes</taxon>
        <taxon>Micrococcales</taxon>
        <taxon>Microbacteriaceae</taxon>
        <taxon>Agrococcus</taxon>
    </lineage>
</organism>
<feature type="domain" description="DUF7782" evidence="7">
    <location>
        <begin position="389"/>
        <end position="497"/>
    </location>
</feature>
<evidence type="ECO:0000259" key="5">
    <source>
        <dbReference type="Pfam" id="PF05175"/>
    </source>
</evidence>
<evidence type="ECO:0000256" key="2">
    <source>
        <dbReference type="ARBA" id="ARBA00022603"/>
    </source>
</evidence>